<dbReference type="InterPro" id="IPR004256">
    <property type="entry name" value="DUF234"/>
</dbReference>
<dbReference type="Proteomes" id="UP000037386">
    <property type="component" value="Unassembled WGS sequence"/>
</dbReference>
<dbReference type="PANTHER" id="PTHR34704:SF1">
    <property type="entry name" value="ATPASE"/>
    <property type="match status" value="1"/>
</dbReference>
<dbReference type="RefSeq" id="WP_053521355.1">
    <property type="nucleotide sequence ID" value="NZ_LHCF01000003.1"/>
</dbReference>
<dbReference type="AlphaFoldDB" id="A0A0M1N0A7"/>
<dbReference type="PATRIC" id="fig|479893.3.peg.170"/>
<gene>
    <name evidence="2" type="ORF">CPX_001387</name>
</gene>
<name>A0A0M1N0A7_9MOLU</name>
<proteinExistence type="predicted"/>
<dbReference type="OrthoDB" id="9813134at2"/>
<evidence type="ECO:0000313" key="2">
    <source>
        <dbReference type="EMBL" id="KOR75597.1"/>
    </source>
</evidence>
<dbReference type="PANTHER" id="PTHR34704">
    <property type="entry name" value="ATPASE"/>
    <property type="match status" value="1"/>
</dbReference>
<reference evidence="3" key="1">
    <citation type="submission" date="2015-05" db="EMBL/GenBank/DDBJ databases">
        <title>Draft genome sequence of 'Candidatus Phytoplasma Pruni' strain CX, a plant pathogenic bacterium.</title>
        <authorList>
            <person name="Lee I.-M."/>
            <person name="Bottner-Parker K.D."/>
            <person name="Shao J."/>
            <person name="Gundersen-Rindal D.E."/>
            <person name="Zhao Y."/>
            <person name="Davis R.E."/>
        </authorList>
    </citation>
    <scope>NUCLEOTIDE SEQUENCE [LARGE SCALE GENOMIC DNA]</scope>
    <source>
        <strain evidence="3">CX</strain>
    </source>
</reference>
<dbReference type="Pfam" id="PF03008">
    <property type="entry name" value="DUF234"/>
    <property type="match status" value="1"/>
</dbReference>
<evidence type="ECO:0000259" key="1">
    <source>
        <dbReference type="Pfam" id="PF03008"/>
    </source>
</evidence>
<evidence type="ECO:0000313" key="3">
    <source>
        <dbReference type="Proteomes" id="UP000037386"/>
    </source>
</evidence>
<protein>
    <recommendedName>
        <fullName evidence="1">DUF234 domain-containing protein</fullName>
    </recommendedName>
</protein>
<comment type="caution">
    <text evidence="2">The sequence shown here is derived from an EMBL/GenBank/DDBJ whole genome shotgun (WGS) entry which is preliminary data.</text>
</comment>
<accession>A0A0M1N0A7</accession>
<organism evidence="2 3">
    <name type="scientific">Candidatus Phytoplasma pruni</name>
    <dbReference type="NCBI Taxonomy" id="479893"/>
    <lineage>
        <taxon>Bacteria</taxon>
        <taxon>Bacillati</taxon>
        <taxon>Mycoplasmatota</taxon>
        <taxon>Mollicutes</taxon>
        <taxon>Acholeplasmatales</taxon>
        <taxon>Acholeplasmataceae</taxon>
        <taxon>Candidatus Phytoplasma</taxon>
        <taxon>16SrIII (X-disease group)</taxon>
    </lineage>
</organism>
<sequence length="142" mass="16569">MDFILKHEIPKPQKYIAILQSIAYGATKLNDISKKSHIKSSSSTSNYISTLEKMGIVGQDFSFGERKNAKKTLYYMKVQFFRFYFAFIESNITTISSTEEELFYSKFIEPKLNEYVSWGFEKMSQSFVHKKYVSVSQQIGLY</sequence>
<feature type="domain" description="DUF234" evidence="1">
    <location>
        <begin position="84"/>
        <end position="131"/>
    </location>
</feature>
<dbReference type="EMBL" id="LHCF01000003">
    <property type="protein sequence ID" value="KOR75597.1"/>
    <property type="molecule type" value="Genomic_DNA"/>
</dbReference>